<organism evidence="2 3">
    <name type="scientific">Wickerhamomyces pijperi</name>
    <name type="common">Yeast</name>
    <name type="synonym">Pichia pijperi</name>
    <dbReference type="NCBI Taxonomy" id="599730"/>
    <lineage>
        <taxon>Eukaryota</taxon>
        <taxon>Fungi</taxon>
        <taxon>Dikarya</taxon>
        <taxon>Ascomycota</taxon>
        <taxon>Saccharomycotina</taxon>
        <taxon>Saccharomycetes</taxon>
        <taxon>Phaffomycetales</taxon>
        <taxon>Wickerhamomycetaceae</taxon>
        <taxon>Wickerhamomyces</taxon>
    </lineage>
</organism>
<reference evidence="2" key="1">
    <citation type="journal article" date="2021" name="Open Biol.">
        <title>Shared evolutionary footprints suggest mitochondrial oxidative damage underlies multiple complex I losses in fungi.</title>
        <authorList>
            <person name="Schikora-Tamarit M.A."/>
            <person name="Marcet-Houben M."/>
            <person name="Nosek J."/>
            <person name="Gabaldon T."/>
        </authorList>
    </citation>
    <scope>NUCLEOTIDE SEQUENCE</scope>
    <source>
        <strain evidence="2">CBS2887</strain>
    </source>
</reference>
<reference evidence="2" key="2">
    <citation type="submission" date="2021-01" db="EMBL/GenBank/DDBJ databases">
        <authorList>
            <person name="Schikora-Tamarit M.A."/>
        </authorList>
    </citation>
    <scope>NUCLEOTIDE SEQUENCE</scope>
    <source>
        <strain evidence="2">CBS2887</strain>
    </source>
</reference>
<keyword evidence="3" id="KW-1185">Reference proteome</keyword>
<dbReference type="Proteomes" id="UP000774326">
    <property type="component" value="Unassembled WGS sequence"/>
</dbReference>
<proteinExistence type="predicted"/>
<sequence length="76" mass="8725">MIFKALLLICSVPDMEFLVCNTLINFCKVTNWLFRSRRMLEASVEYVSNSGESVNGDWPSKSTSKVLKDIVGSRYW</sequence>
<feature type="chain" id="PRO_5040439044" evidence="1">
    <location>
        <begin position="18"/>
        <end position="76"/>
    </location>
</feature>
<gene>
    <name evidence="2" type="ORF">WICPIJ_003560</name>
</gene>
<dbReference type="AlphaFoldDB" id="A0A9P8TNR2"/>
<protein>
    <submittedName>
        <fullName evidence="2">Uncharacterized protein</fullName>
    </submittedName>
</protein>
<keyword evidence="1" id="KW-0732">Signal</keyword>
<comment type="caution">
    <text evidence="2">The sequence shown here is derived from an EMBL/GenBank/DDBJ whole genome shotgun (WGS) entry which is preliminary data.</text>
</comment>
<evidence type="ECO:0000313" key="2">
    <source>
        <dbReference type="EMBL" id="KAH3685445.1"/>
    </source>
</evidence>
<dbReference type="EMBL" id="JAEUBG010001988">
    <property type="protein sequence ID" value="KAH3685445.1"/>
    <property type="molecule type" value="Genomic_DNA"/>
</dbReference>
<accession>A0A9P8TNR2</accession>
<evidence type="ECO:0000256" key="1">
    <source>
        <dbReference type="SAM" id="SignalP"/>
    </source>
</evidence>
<feature type="signal peptide" evidence="1">
    <location>
        <begin position="1"/>
        <end position="17"/>
    </location>
</feature>
<name>A0A9P8TNR2_WICPI</name>
<evidence type="ECO:0000313" key="3">
    <source>
        <dbReference type="Proteomes" id="UP000774326"/>
    </source>
</evidence>